<evidence type="ECO:0000313" key="3">
    <source>
        <dbReference type="EMBL" id="NYJ74286.1"/>
    </source>
</evidence>
<keyword evidence="3" id="KW-0238">DNA-binding</keyword>
<dbReference type="SUPFAM" id="SSF46785">
    <property type="entry name" value="Winged helix' DNA-binding domain"/>
    <property type="match status" value="1"/>
</dbReference>
<comment type="caution">
    <text evidence="3">The sequence shown here is derived from an EMBL/GenBank/DDBJ whole genome shotgun (WGS) entry which is preliminary data.</text>
</comment>
<proteinExistence type="predicted"/>
<dbReference type="GO" id="GO:0005737">
    <property type="term" value="C:cytoplasm"/>
    <property type="evidence" value="ECO:0007669"/>
    <property type="project" value="UniProtKB-SubCell"/>
</dbReference>
<dbReference type="AlphaFoldDB" id="A0A853D9X0"/>
<dbReference type="InterPro" id="IPR039422">
    <property type="entry name" value="MarR/SlyA-like"/>
</dbReference>
<dbReference type="CDD" id="cd00090">
    <property type="entry name" value="HTH_ARSR"/>
    <property type="match status" value="1"/>
</dbReference>
<keyword evidence="4" id="KW-1185">Reference proteome</keyword>
<dbReference type="InterPro" id="IPR011991">
    <property type="entry name" value="ArsR-like_HTH"/>
</dbReference>
<dbReference type="RefSeq" id="WP_179480044.1">
    <property type="nucleotide sequence ID" value="NZ_JACCFW010000001.1"/>
</dbReference>
<dbReference type="GO" id="GO:0003700">
    <property type="term" value="F:DNA-binding transcription factor activity"/>
    <property type="evidence" value="ECO:0007669"/>
    <property type="project" value="InterPro"/>
</dbReference>
<dbReference type="PANTHER" id="PTHR33164">
    <property type="entry name" value="TRANSCRIPTIONAL REGULATOR, MARR FAMILY"/>
    <property type="match status" value="1"/>
</dbReference>
<dbReference type="Pfam" id="PF01047">
    <property type="entry name" value="MarR"/>
    <property type="match status" value="1"/>
</dbReference>
<organism evidence="3 4">
    <name type="scientific">Allobranchiibius huperziae</name>
    <dbReference type="NCBI Taxonomy" id="1874116"/>
    <lineage>
        <taxon>Bacteria</taxon>
        <taxon>Bacillati</taxon>
        <taxon>Actinomycetota</taxon>
        <taxon>Actinomycetes</taxon>
        <taxon>Micrococcales</taxon>
        <taxon>Dermacoccaceae</taxon>
        <taxon>Allobranchiibius</taxon>
    </lineage>
</organism>
<dbReference type="PANTHER" id="PTHR33164:SF5">
    <property type="entry name" value="ORGANIC HYDROPEROXIDE RESISTANCE TRANSCRIPTIONAL REGULATOR"/>
    <property type="match status" value="1"/>
</dbReference>
<dbReference type="GO" id="GO:0006950">
    <property type="term" value="P:response to stress"/>
    <property type="evidence" value="ECO:0007669"/>
    <property type="project" value="TreeGrafter"/>
</dbReference>
<dbReference type="PROSITE" id="PS50995">
    <property type="entry name" value="HTH_MARR_2"/>
    <property type="match status" value="1"/>
</dbReference>
<dbReference type="Proteomes" id="UP000571817">
    <property type="component" value="Unassembled WGS sequence"/>
</dbReference>
<feature type="domain" description="HTH marR-type" evidence="2">
    <location>
        <begin position="13"/>
        <end position="143"/>
    </location>
</feature>
<accession>A0A853D9X0</accession>
<dbReference type="EMBL" id="JACCFW010000001">
    <property type="protein sequence ID" value="NYJ74286.1"/>
    <property type="molecule type" value="Genomic_DNA"/>
</dbReference>
<dbReference type="PRINTS" id="PR00598">
    <property type="entry name" value="HTHMARR"/>
</dbReference>
<dbReference type="InterPro" id="IPR000835">
    <property type="entry name" value="HTH_MarR-typ"/>
</dbReference>
<name>A0A853D9X0_9MICO</name>
<evidence type="ECO:0000313" key="4">
    <source>
        <dbReference type="Proteomes" id="UP000571817"/>
    </source>
</evidence>
<dbReference type="SMART" id="SM00347">
    <property type="entry name" value="HTH_MARR"/>
    <property type="match status" value="1"/>
</dbReference>
<protein>
    <submittedName>
        <fullName evidence="3">DNA-binding MarR family transcriptional regulator</fullName>
    </submittedName>
</protein>
<evidence type="ECO:0000259" key="2">
    <source>
        <dbReference type="PROSITE" id="PS50995"/>
    </source>
</evidence>
<sequence>MTTITPAPDPSLESMVCFDLYAASRAVTAVYRRLLSQFHLTYPQYLVLIVLWRTPQPTIGELAEAVRLDYGTLTPLLRRMERAGLVTRSRRSRDERVVTVSATEAGAALQEQEPHIRAVITEATGLAPEEMAALQQTLRTIAATSRRFQ</sequence>
<comment type="subcellular location">
    <subcellularLocation>
        <location evidence="1">Cytoplasm</location>
    </subcellularLocation>
</comment>
<gene>
    <name evidence="3" type="ORF">HNR15_001249</name>
</gene>
<dbReference type="Gene3D" id="1.10.10.10">
    <property type="entry name" value="Winged helix-like DNA-binding domain superfamily/Winged helix DNA-binding domain"/>
    <property type="match status" value="1"/>
</dbReference>
<evidence type="ECO:0000256" key="1">
    <source>
        <dbReference type="ARBA" id="ARBA00004496"/>
    </source>
</evidence>
<dbReference type="InterPro" id="IPR036390">
    <property type="entry name" value="WH_DNA-bd_sf"/>
</dbReference>
<reference evidence="3 4" key="1">
    <citation type="submission" date="2020-07" db="EMBL/GenBank/DDBJ databases">
        <title>Sequencing the genomes of 1000 actinobacteria strains.</title>
        <authorList>
            <person name="Klenk H.-P."/>
        </authorList>
    </citation>
    <scope>NUCLEOTIDE SEQUENCE [LARGE SCALE GENOMIC DNA]</scope>
    <source>
        <strain evidence="3 4">DSM 29531</strain>
    </source>
</reference>
<dbReference type="InterPro" id="IPR036388">
    <property type="entry name" value="WH-like_DNA-bd_sf"/>
</dbReference>
<dbReference type="GO" id="GO:0003677">
    <property type="term" value="F:DNA binding"/>
    <property type="evidence" value="ECO:0007669"/>
    <property type="project" value="UniProtKB-KW"/>
</dbReference>